<comment type="caution">
    <text evidence="2">The sequence shown here is derived from an EMBL/GenBank/DDBJ whole genome shotgun (WGS) entry which is preliminary data.</text>
</comment>
<evidence type="ECO:0000313" key="2">
    <source>
        <dbReference type="EMBL" id="CAG8734873.1"/>
    </source>
</evidence>
<organism evidence="2 3">
    <name type="scientific">Racocetra fulgida</name>
    <dbReference type="NCBI Taxonomy" id="60492"/>
    <lineage>
        <taxon>Eukaryota</taxon>
        <taxon>Fungi</taxon>
        <taxon>Fungi incertae sedis</taxon>
        <taxon>Mucoromycota</taxon>
        <taxon>Glomeromycotina</taxon>
        <taxon>Glomeromycetes</taxon>
        <taxon>Diversisporales</taxon>
        <taxon>Gigasporaceae</taxon>
        <taxon>Racocetra</taxon>
    </lineage>
</organism>
<evidence type="ECO:0000256" key="1">
    <source>
        <dbReference type="SAM" id="MobiDB-lite"/>
    </source>
</evidence>
<dbReference type="EMBL" id="CAJVPZ010029717">
    <property type="protein sequence ID" value="CAG8734873.1"/>
    <property type="molecule type" value="Genomic_DNA"/>
</dbReference>
<protein>
    <submittedName>
        <fullName evidence="2">5986_t:CDS:1</fullName>
    </submittedName>
</protein>
<feature type="non-terminal residue" evidence="2">
    <location>
        <position position="1"/>
    </location>
</feature>
<reference evidence="2" key="1">
    <citation type="submission" date="2021-06" db="EMBL/GenBank/DDBJ databases">
        <authorList>
            <person name="Kallberg Y."/>
            <person name="Tangrot J."/>
            <person name="Rosling A."/>
        </authorList>
    </citation>
    <scope>NUCLEOTIDE SEQUENCE</scope>
    <source>
        <strain evidence="2">IN212</strain>
    </source>
</reference>
<dbReference type="AlphaFoldDB" id="A0A9N9IHF1"/>
<accession>A0A9N9IHF1</accession>
<gene>
    <name evidence="2" type="ORF">RFULGI_LOCUS12416</name>
</gene>
<sequence length="166" mass="19218">MEADPKNPFVVSGTPIETDENNSSYHPSSDEQDDDSLIEVNIKNNYSLNWFTGPGVIKSSLSEDAKKVIEPELLNMIFDTIKNEFASHRLSDNDVLRCHKVAEIASESFEKCKLLLRKWQRDLDDNQEDLILETFESMSTDVLEASAYRKRKFDPCYKDERQIFPY</sequence>
<keyword evidence="3" id="KW-1185">Reference proteome</keyword>
<feature type="region of interest" description="Disordered" evidence="1">
    <location>
        <begin position="1"/>
        <end position="33"/>
    </location>
</feature>
<dbReference type="Proteomes" id="UP000789396">
    <property type="component" value="Unassembled WGS sequence"/>
</dbReference>
<name>A0A9N9IHF1_9GLOM</name>
<evidence type="ECO:0000313" key="3">
    <source>
        <dbReference type="Proteomes" id="UP000789396"/>
    </source>
</evidence>
<dbReference type="OrthoDB" id="2429120at2759"/>
<proteinExistence type="predicted"/>